<dbReference type="Gene3D" id="3.40.390.10">
    <property type="entry name" value="Collagenase (Catalytic Domain)"/>
    <property type="match status" value="1"/>
</dbReference>
<dbReference type="Gene3D" id="2.40.128.340">
    <property type="match status" value="1"/>
</dbReference>
<evidence type="ECO:0000313" key="1">
    <source>
        <dbReference type="EMBL" id="TDW21541.1"/>
    </source>
</evidence>
<dbReference type="Pfam" id="PF09471">
    <property type="entry name" value="Peptidase_M64"/>
    <property type="match status" value="1"/>
</dbReference>
<reference evidence="1 2" key="1">
    <citation type="submission" date="2019-03" db="EMBL/GenBank/DDBJ databases">
        <title>Genomic Encyclopedia of Type Strains, Phase III (KMG-III): the genomes of soil and plant-associated and newly described type strains.</title>
        <authorList>
            <person name="Whitman W."/>
        </authorList>
    </citation>
    <scope>NUCLEOTIDE SEQUENCE [LARGE SCALE GENOMIC DNA]</scope>
    <source>
        <strain evidence="1 2">VKM Ac-2570</strain>
    </source>
</reference>
<dbReference type="GO" id="GO:0008237">
    <property type="term" value="F:metallopeptidase activity"/>
    <property type="evidence" value="ECO:0007669"/>
    <property type="project" value="InterPro"/>
</dbReference>
<evidence type="ECO:0000313" key="2">
    <source>
        <dbReference type="Proteomes" id="UP000295447"/>
    </source>
</evidence>
<proteinExistence type="predicted"/>
<name>A0A4R7ZWR8_9ACTN</name>
<dbReference type="Proteomes" id="UP000295447">
    <property type="component" value="Unassembled WGS sequence"/>
</dbReference>
<protein>
    <submittedName>
        <fullName evidence="1">IgA peptidase M64</fullName>
    </submittedName>
</protein>
<accession>A0A4R7ZWR8</accession>
<dbReference type="EMBL" id="SODF01000001">
    <property type="protein sequence ID" value="TDW21541.1"/>
    <property type="molecule type" value="Genomic_DNA"/>
</dbReference>
<organism evidence="1 2">
    <name type="scientific">Kribbella kalugense</name>
    <dbReference type="NCBI Taxonomy" id="2512221"/>
    <lineage>
        <taxon>Bacteria</taxon>
        <taxon>Bacillati</taxon>
        <taxon>Actinomycetota</taxon>
        <taxon>Actinomycetes</taxon>
        <taxon>Propionibacteriales</taxon>
        <taxon>Kribbellaceae</taxon>
        <taxon>Kribbella</taxon>
    </lineage>
</organism>
<dbReference type="PANTHER" id="PTHR46580:SF4">
    <property type="entry name" value="ATP_GTP-BINDING PROTEIN"/>
    <property type="match status" value="1"/>
</dbReference>
<comment type="caution">
    <text evidence="1">The sequence shown here is derived from an EMBL/GenBank/DDBJ whole genome shotgun (WGS) entry which is preliminary data.</text>
</comment>
<dbReference type="InterPro" id="IPR019026">
    <property type="entry name" value="Peptidase_M64_IgA"/>
</dbReference>
<keyword evidence="2" id="KW-1185">Reference proteome</keyword>
<dbReference type="OrthoDB" id="1099523at2"/>
<dbReference type="InterPro" id="IPR028994">
    <property type="entry name" value="Integrin_alpha_N"/>
</dbReference>
<sequence>MADSMTVLRKAGPPGVKRNIAVLGDGFTAVDQVAFNSWVQTTLIDGVFGHDYFSEDASAYNIYRVNLDSVDSGVSTRTYDEHGTPTDPSDDTIASETVHDTALGMIFSGSWAHCWLEYGTDTEARIQAALNKWVPDWNELLVVLNNPNYGGCGGGGRAHVPMGVNWTVIAHEFGHGIGGFADEYSAGGAYSGGEQGWINLTTITDRATTKWANLIAPTTPLPTGIGAGANYNNGPRPSTWNSNTDVGLFEGGGTSNTGIYRPVENCRMDGNTPPYCPVCYTSIKTARDHETEHTFRNAYAGRFYGTSRSDLLLHHGTSIQLFRADGTALEHSFSAVERVPGSWQFMPNDQVYVGDFDGDGTDEVAIFNGVDWVMPYLGLLKSDGAGGLRLVARYDGDIPGWGGFAAHDRFLVADLNGDGSDDLVVVNTDDWSMPYVGLLRSTGTGFWVSQRYDGDIPGWGGLARHDEFFVGDLTGNGTDDLAIFNGDDWSMAYVGLFDASANGYSMIQRYDGDIPGWGGLAQHDRLILGDFDGDGKSDVFVFNGDDWAMAYLGMFRSTGSGLAYVHRYDGDVPGWDGLGRHDEFFAADIDGSGQCDLWVWNDQDWSTEYLGRMLSSGIELKADYVGDWVGEWNLGSADRFEPARMTGRGGRPQLYVHNTDWFGVIDGRRGITLDRIYYRWIHNYRYGRNW</sequence>
<dbReference type="AlphaFoldDB" id="A0A4R7ZWR8"/>
<dbReference type="SUPFAM" id="SSF69318">
    <property type="entry name" value="Integrin alpha N-terminal domain"/>
    <property type="match status" value="2"/>
</dbReference>
<dbReference type="InterPro" id="IPR024079">
    <property type="entry name" value="MetalloPept_cat_dom_sf"/>
</dbReference>
<dbReference type="PANTHER" id="PTHR46580">
    <property type="entry name" value="SENSOR KINASE-RELATED"/>
    <property type="match status" value="1"/>
</dbReference>
<gene>
    <name evidence="1" type="ORF">EV650_0368</name>
</gene>